<dbReference type="AlphaFoldDB" id="A0A845QZN2"/>
<sequence length="329" mass="39242">MKNNYVQNYQMDFIKTDILNMKISETKGNKDKYFYELLPILEEKLKTIEGHAVSDINSFKNSILSYVFSNCISKGIHREMTVEQMYQYEYKKSGMDKKGIILNGKYFYEGSYIALKQYLGNIELYVKSISNNSIIIEHRFNADIFLKEYKTIESLENDMWSKKDIEDLFKIELSKVDEKKLIYLNRLLWKVNVNFDKQFISKVNMFAEKVTKESRARAKKIANSLSEHELMDYISKSLYNRLWDKDIFDNKKECINKLKYQFSLSGQTLIDPLYNHFSIGFLNFDNSKLSITLKSENSREFDYSYSKLYEYIKKYNHNNNQISFSHYLM</sequence>
<organism evidence="1 2">
    <name type="scientific">Senegalia massiliensis</name>
    <dbReference type="NCBI Taxonomy" id="1720316"/>
    <lineage>
        <taxon>Bacteria</taxon>
        <taxon>Bacillati</taxon>
        <taxon>Bacillota</taxon>
        <taxon>Clostridia</taxon>
        <taxon>Eubacteriales</taxon>
        <taxon>Clostridiaceae</taxon>
        <taxon>Senegalia</taxon>
    </lineage>
</organism>
<keyword evidence="2" id="KW-1185">Reference proteome</keyword>
<comment type="caution">
    <text evidence="1">The sequence shown here is derived from an EMBL/GenBank/DDBJ whole genome shotgun (WGS) entry which is preliminary data.</text>
</comment>
<protein>
    <submittedName>
        <fullName evidence="1">Uncharacterized protein</fullName>
    </submittedName>
</protein>
<gene>
    <name evidence="1" type="ORF">D3Z33_12280</name>
</gene>
<dbReference type="EMBL" id="QXXA01000013">
    <property type="protein sequence ID" value="NBI07630.1"/>
    <property type="molecule type" value="Genomic_DNA"/>
</dbReference>
<reference evidence="1 2" key="1">
    <citation type="submission" date="2018-08" db="EMBL/GenBank/DDBJ databases">
        <title>Murine metabolic-syndrome-specific gut microbial biobank.</title>
        <authorList>
            <person name="Liu C."/>
        </authorList>
    </citation>
    <scope>NUCLEOTIDE SEQUENCE [LARGE SCALE GENOMIC DNA]</scope>
    <source>
        <strain evidence="1 2">583</strain>
    </source>
</reference>
<proteinExistence type="predicted"/>
<evidence type="ECO:0000313" key="1">
    <source>
        <dbReference type="EMBL" id="NBI07630.1"/>
    </source>
</evidence>
<name>A0A845QZN2_9CLOT</name>
<dbReference type="Proteomes" id="UP000467132">
    <property type="component" value="Unassembled WGS sequence"/>
</dbReference>
<accession>A0A845QZN2</accession>
<evidence type="ECO:0000313" key="2">
    <source>
        <dbReference type="Proteomes" id="UP000467132"/>
    </source>
</evidence>
<dbReference type="RefSeq" id="WP_160198100.1">
    <property type="nucleotide sequence ID" value="NZ_QXXA01000013.1"/>
</dbReference>